<evidence type="ECO:0000256" key="9">
    <source>
        <dbReference type="ARBA" id="ARBA00022842"/>
    </source>
</evidence>
<evidence type="ECO:0000256" key="1">
    <source>
        <dbReference type="ARBA" id="ARBA00001771"/>
    </source>
</evidence>
<feature type="binding site" evidence="11">
    <location>
        <position position="44"/>
    </location>
    <ligand>
        <name>substrate</name>
    </ligand>
</feature>
<evidence type="ECO:0000256" key="8">
    <source>
        <dbReference type="ARBA" id="ARBA00022840"/>
    </source>
</evidence>
<evidence type="ECO:0000256" key="3">
    <source>
        <dbReference type="ARBA" id="ARBA00004868"/>
    </source>
</evidence>
<dbReference type="HAMAP" id="MF_00228">
    <property type="entry name" value="Thz_kinase"/>
    <property type="match status" value="1"/>
</dbReference>
<evidence type="ECO:0000256" key="10">
    <source>
        <dbReference type="ARBA" id="ARBA00022977"/>
    </source>
</evidence>
<dbReference type="UniPathway" id="UPA00060">
    <property type="reaction ID" value="UER00139"/>
</dbReference>
<dbReference type="Proteomes" id="UP000298324">
    <property type="component" value="Unassembled WGS sequence"/>
</dbReference>
<evidence type="ECO:0000256" key="6">
    <source>
        <dbReference type="ARBA" id="ARBA00022741"/>
    </source>
</evidence>
<dbReference type="InterPro" id="IPR029056">
    <property type="entry name" value="Ribokinase-like"/>
</dbReference>
<dbReference type="GO" id="GO:0009229">
    <property type="term" value="P:thiamine diphosphate biosynthetic process"/>
    <property type="evidence" value="ECO:0007669"/>
    <property type="project" value="UniProtKB-UniRule"/>
</dbReference>
<keyword evidence="12" id="KW-0472">Membrane</keyword>
<dbReference type="GO" id="GO:0005524">
    <property type="term" value="F:ATP binding"/>
    <property type="evidence" value="ECO:0007669"/>
    <property type="project" value="UniProtKB-UniRule"/>
</dbReference>
<comment type="caution">
    <text evidence="13">The sequence shown here is derived from an EMBL/GenBank/DDBJ whole genome shotgun (WGS) entry which is preliminary data.</text>
</comment>
<keyword evidence="4 11" id="KW-0808">Transferase</keyword>
<comment type="catalytic activity">
    <reaction evidence="1 11">
        <text>5-(2-hydroxyethyl)-4-methylthiazole + ATP = 4-methyl-5-(2-phosphooxyethyl)-thiazole + ADP + H(+)</text>
        <dbReference type="Rhea" id="RHEA:24212"/>
        <dbReference type="ChEBI" id="CHEBI:15378"/>
        <dbReference type="ChEBI" id="CHEBI:17957"/>
        <dbReference type="ChEBI" id="CHEBI:30616"/>
        <dbReference type="ChEBI" id="CHEBI:58296"/>
        <dbReference type="ChEBI" id="CHEBI:456216"/>
        <dbReference type="EC" id="2.7.1.50"/>
    </reaction>
</comment>
<evidence type="ECO:0000256" key="4">
    <source>
        <dbReference type="ARBA" id="ARBA00022679"/>
    </source>
</evidence>
<proteinExistence type="inferred from homology"/>
<dbReference type="PRINTS" id="PR01099">
    <property type="entry name" value="HYETHTZKNASE"/>
</dbReference>
<feature type="transmembrane region" description="Helical" evidence="12">
    <location>
        <begin position="213"/>
        <end position="235"/>
    </location>
</feature>
<dbReference type="EC" id="2.7.1.50" evidence="11"/>
<protein>
    <recommendedName>
        <fullName evidence="11">Hydroxyethylthiazole kinase</fullName>
        <ecNumber evidence="11">2.7.1.50</ecNumber>
    </recommendedName>
    <alternativeName>
        <fullName evidence="11">4-methyl-5-beta-hydroxyethylthiazole kinase</fullName>
        <shortName evidence="11">TH kinase</shortName>
        <shortName evidence="11">Thz kinase</shortName>
    </alternativeName>
</protein>
<evidence type="ECO:0000313" key="14">
    <source>
        <dbReference type="Proteomes" id="UP000298324"/>
    </source>
</evidence>
<evidence type="ECO:0000256" key="5">
    <source>
        <dbReference type="ARBA" id="ARBA00022723"/>
    </source>
</evidence>
<gene>
    <name evidence="11 13" type="primary">thiM</name>
    <name evidence="13" type="ORF">Psch_02277</name>
</gene>
<dbReference type="SUPFAM" id="SSF53613">
    <property type="entry name" value="Ribokinase-like"/>
    <property type="match status" value="1"/>
</dbReference>
<feature type="binding site" evidence="11">
    <location>
        <position position="193"/>
    </location>
    <ligand>
        <name>substrate</name>
    </ligand>
</feature>
<evidence type="ECO:0000256" key="2">
    <source>
        <dbReference type="ARBA" id="ARBA00001946"/>
    </source>
</evidence>
<dbReference type="EMBL" id="QFGA01000002">
    <property type="protein sequence ID" value="TEB05236.1"/>
    <property type="molecule type" value="Genomic_DNA"/>
</dbReference>
<comment type="cofactor">
    <cofactor evidence="2 11">
        <name>Mg(2+)</name>
        <dbReference type="ChEBI" id="CHEBI:18420"/>
    </cofactor>
</comment>
<comment type="pathway">
    <text evidence="3 11">Cofactor biosynthesis; thiamine diphosphate biosynthesis; 4-methyl-5-(2-phosphoethyl)-thiazole from 5-(2-hydroxyethyl)-4-methylthiazole: step 1/1.</text>
</comment>
<feature type="transmembrane region" description="Helical" evidence="12">
    <location>
        <begin position="187"/>
        <end position="207"/>
    </location>
</feature>
<keyword evidence="12" id="KW-0812">Transmembrane</keyword>
<feature type="binding site" evidence="11">
    <location>
        <position position="166"/>
    </location>
    <ligand>
        <name>ATP</name>
        <dbReference type="ChEBI" id="CHEBI:30616"/>
    </ligand>
</feature>
<keyword evidence="10 11" id="KW-0784">Thiamine biosynthesis</keyword>
<keyword evidence="14" id="KW-1185">Reference proteome</keyword>
<dbReference type="PIRSF" id="PIRSF000513">
    <property type="entry name" value="Thz_kinase"/>
    <property type="match status" value="1"/>
</dbReference>
<dbReference type="NCBIfam" id="NF006830">
    <property type="entry name" value="PRK09355.1"/>
    <property type="match status" value="1"/>
</dbReference>
<evidence type="ECO:0000313" key="13">
    <source>
        <dbReference type="EMBL" id="TEB05236.1"/>
    </source>
</evidence>
<dbReference type="RefSeq" id="WP_190240345.1">
    <property type="nucleotide sequence ID" value="NZ_QFGA01000002.1"/>
</dbReference>
<sequence>MLNKIASALNTVRDKTPLVQAITNYVTINDCANILLCFGASPAMCEVRSEVEEFAGFISALYINLGTLTEEQKVAAVLAAKKATELQKPVVLDPVACPVITRKMDVSRELLENAKITVVKGNIAEIKSLAGFKSMARGVDSLDEGDDAVEACVSLAKKYGTVVVATGKTDIITDGERTCLIHNGTPMLRMVIGTGCMVGALVAAAAGTVEDKWVASAAAVMIMGLAGEMTAGSMVKELPGTFRVRLFDYVYGMTAQDILKGGRIECL</sequence>
<dbReference type="GO" id="GO:0009228">
    <property type="term" value="P:thiamine biosynthetic process"/>
    <property type="evidence" value="ECO:0007669"/>
    <property type="project" value="UniProtKB-KW"/>
</dbReference>
<keyword evidence="12" id="KW-1133">Transmembrane helix</keyword>
<dbReference type="InterPro" id="IPR000417">
    <property type="entry name" value="Hyethyz_kinase"/>
</dbReference>
<comment type="function">
    <text evidence="11">Catalyzes the phosphorylation of the hydroxyl group of 4-methyl-5-beta-hydroxyethylthiazole (THZ).</text>
</comment>
<comment type="similarity">
    <text evidence="11">Belongs to the Thz kinase family.</text>
</comment>
<evidence type="ECO:0000256" key="12">
    <source>
        <dbReference type="SAM" id="Phobius"/>
    </source>
</evidence>
<keyword evidence="8 11" id="KW-0067">ATP-binding</keyword>
<feature type="binding site" evidence="11">
    <location>
        <position position="120"/>
    </location>
    <ligand>
        <name>ATP</name>
        <dbReference type="ChEBI" id="CHEBI:30616"/>
    </ligand>
</feature>
<dbReference type="GO" id="GO:0000287">
    <property type="term" value="F:magnesium ion binding"/>
    <property type="evidence" value="ECO:0007669"/>
    <property type="project" value="UniProtKB-UniRule"/>
</dbReference>
<organism evidence="13 14">
    <name type="scientific">Pelotomaculum schinkii</name>
    <dbReference type="NCBI Taxonomy" id="78350"/>
    <lineage>
        <taxon>Bacteria</taxon>
        <taxon>Bacillati</taxon>
        <taxon>Bacillota</taxon>
        <taxon>Clostridia</taxon>
        <taxon>Eubacteriales</taxon>
        <taxon>Desulfotomaculaceae</taxon>
        <taxon>Pelotomaculum</taxon>
    </lineage>
</organism>
<reference evidence="13 14" key="1">
    <citation type="journal article" date="2018" name="Environ. Microbiol.">
        <title>Novel energy conservation strategies and behaviour of Pelotomaculum schinkii driving syntrophic propionate catabolism.</title>
        <authorList>
            <person name="Hidalgo-Ahumada C.A.P."/>
            <person name="Nobu M.K."/>
            <person name="Narihiro T."/>
            <person name="Tamaki H."/>
            <person name="Liu W.T."/>
            <person name="Kamagata Y."/>
            <person name="Stams A.J.M."/>
            <person name="Imachi H."/>
            <person name="Sousa D.Z."/>
        </authorList>
    </citation>
    <scope>NUCLEOTIDE SEQUENCE [LARGE SCALE GENOMIC DNA]</scope>
    <source>
        <strain evidence="13 14">HH</strain>
    </source>
</reference>
<keyword evidence="6 11" id="KW-0547">Nucleotide-binding</keyword>
<dbReference type="Pfam" id="PF02110">
    <property type="entry name" value="HK"/>
    <property type="match status" value="1"/>
</dbReference>
<name>A0A4Y7R8X7_9FIRM</name>
<dbReference type="CDD" id="cd01170">
    <property type="entry name" value="THZ_kinase"/>
    <property type="match status" value="1"/>
</dbReference>
<dbReference type="Gene3D" id="3.40.1190.20">
    <property type="match status" value="1"/>
</dbReference>
<keyword evidence="5 11" id="KW-0479">Metal-binding</keyword>
<dbReference type="AlphaFoldDB" id="A0A4Y7R8X7"/>
<evidence type="ECO:0000256" key="7">
    <source>
        <dbReference type="ARBA" id="ARBA00022777"/>
    </source>
</evidence>
<keyword evidence="7 11" id="KW-0418">Kinase</keyword>
<evidence type="ECO:0000256" key="11">
    <source>
        <dbReference type="HAMAP-Rule" id="MF_00228"/>
    </source>
</evidence>
<accession>A0A4Y7R8X7</accession>
<dbReference type="GO" id="GO:0004417">
    <property type="term" value="F:hydroxyethylthiazole kinase activity"/>
    <property type="evidence" value="ECO:0007669"/>
    <property type="project" value="UniProtKB-UniRule"/>
</dbReference>
<keyword evidence="9 11" id="KW-0460">Magnesium</keyword>